<protein>
    <recommendedName>
        <fullName evidence="2">tRNA-guanine(15) transglycosylase-like domain-containing protein</fullName>
    </recommendedName>
</protein>
<dbReference type="PANTHER" id="PTHR43468:SF1">
    <property type="entry name" value="TRNA-GUANOSINE(34) QUEUINE TRANSGLYCOSYLASE"/>
    <property type="match status" value="1"/>
</dbReference>
<dbReference type="InterPro" id="IPR002616">
    <property type="entry name" value="tRNA_ribo_trans-like"/>
</dbReference>
<dbReference type="PANTHER" id="PTHR43468">
    <property type="match status" value="1"/>
</dbReference>
<name>A0A1F7YRD5_9BACT</name>
<evidence type="ECO:0000259" key="2">
    <source>
        <dbReference type="Pfam" id="PF01702"/>
    </source>
</evidence>
<keyword evidence="1" id="KW-0479">Metal-binding</keyword>
<dbReference type="InterPro" id="IPR036511">
    <property type="entry name" value="TGT-like_sf"/>
</dbReference>
<evidence type="ECO:0000313" key="4">
    <source>
        <dbReference type="Proteomes" id="UP000177263"/>
    </source>
</evidence>
<dbReference type="EMBL" id="MGGM01000016">
    <property type="protein sequence ID" value="OGM29188.1"/>
    <property type="molecule type" value="Genomic_DNA"/>
</dbReference>
<evidence type="ECO:0000256" key="1">
    <source>
        <dbReference type="ARBA" id="ARBA00022723"/>
    </source>
</evidence>
<dbReference type="STRING" id="1802500.A2801_02360"/>
<dbReference type="SUPFAM" id="SSF51713">
    <property type="entry name" value="tRNA-guanine transglycosylase"/>
    <property type="match status" value="1"/>
</dbReference>
<sequence>MKSIHTSHGKLALPAFFPDATRAVVRAVDSTDISQTKTPGVLVNTLHLLSEVGEPTIKAYGSVHKFMNWNGHSISDSGGFQVYSLAKAKGQKAAISNEGVTFTLEGKKFLLTPELSIAYQFTLGTDIMVVLDDFTAPEDTPEMALKTVERTLHWAKRSKEEYKKQLRHYRQSVSPKLIAVVQGGAFPEARLACIQGLLKIGFDGFGYGGWPISEDGTFDYKTAELIAKNTPSNYLLYGLGIGKPDDIVGCVKLGYTLFDCVLPTRDGRHGRLYVYNADSIEAIDVTQSGFYSYIALPKEKYRSTKEPVSNACDCYTCTNFSLGYLNHLFKIKDTLAYRLATIHNLRFYSILMENCSSLST</sequence>
<dbReference type="Gene3D" id="3.20.20.105">
    <property type="entry name" value="Queuine tRNA-ribosyltransferase-like"/>
    <property type="match status" value="1"/>
</dbReference>
<gene>
    <name evidence="3" type="ORF">A2801_02360</name>
</gene>
<reference evidence="3 4" key="1">
    <citation type="journal article" date="2016" name="Nat. Commun.">
        <title>Thousands of microbial genomes shed light on interconnected biogeochemical processes in an aquifer system.</title>
        <authorList>
            <person name="Anantharaman K."/>
            <person name="Brown C.T."/>
            <person name="Hug L.A."/>
            <person name="Sharon I."/>
            <person name="Castelle C.J."/>
            <person name="Probst A.J."/>
            <person name="Thomas B.C."/>
            <person name="Singh A."/>
            <person name="Wilkins M.J."/>
            <person name="Karaoz U."/>
            <person name="Brodie E.L."/>
            <person name="Williams K.H."/>
            <person name="Hubbard S.S."/>
            <person name="Banfield J.F."/>
        </authorList>
    </citation>
    <scope>NUCLEOTIDE SEQUENCE [LARGE SCALE GENOMIC DNA]</scope>
</reference>
<dbReference type="AlphaFoldDB" id="A0A1F7YRD5"/>
<dbReference type="GO" id="GO:0006400">
    <property type="term" value="P:tRNA modification"/>
    <property type="evidence" value="ECO:0007669"/>
    <property type="project" value="InterPro"/>
</dbReference>
<accession>A0A1F7YRD5</accession>
<dbReference type="NCBIfam" id="TIGR00449">
    <property type="entry name" value="tgt_general"/>
    <property type="match status" value="1"/>
</dbReference>
<dbReference type="Proteomes" id="UP000177263">
    <property type="component" value="Unassembled WGS sequence"/>
</dbReference>
<feature type="domain" description="tRNA-guanine(15) transglycosylase-like" evidence="2">
    <location>
        <begin position="3"/>
        <end position="354"/>
    </location>
</feature>
<dbReference type="GO" id="GO:0046872">
    <property type="term" value="F:metal ion binding"/>
    <property type="evidence" value="ECO:0007669"/>
    <property type="project" value="UniProtKB-KW"/>
</dbReference>
<organism evidence="3 4">
    <name type="scientific">Candidatus Woesebacteria bacterium RIFCSPHIGHO2_01_FULL_41_10</name>
    <dbReference type="NCBI Taxonomy" id="1802500"/>
    <lineage>
        <taxon>Bacteria</taxon>
        <taxon>Candidatus Woeseibacteriota</taxon>
    </lineage>
</organism>
<proteinExistence type="predicted"/>
<dbReference type="Pfam" id="PF01702">
    <property type="entry name" value="TGT"/>
    <property type="match status" value="1"/>
</dbReference>
<evidence type="ECO:0000313" key="3">
    <source>
        <dbReference type="EMBL" id="OGM29188.1"/>
    </source>
</evidence>
<comment type="caution">
    <text evidence="3">The sequence shown here is derived from an EMBL/GenBank/DDBJ whole genome shotgun (WGS) entry which is preliminary data.</text>
</comment>